<evidence type="ECO:0000313" key="8">
    <source>
        <dbReference type="EMBL" id="JAC63919.1"/>
    </source>
</evidence>
<comment type="similarity">
    <text evidence="2">Belongs to the TMEM19 family.</text>
</comment>
<keyword evidence="3 6" id="KW-0812">Transmembrane</keyword>
<comment type="subcellular location">
    <subcellularLocation>
        <location evidence="1">Membrane</location>
        <topology evidence="1">Multi-pass membrane protein</topology>
    </subcellularLocation>
</comment>
<gene>
    <name evidence="8" type="ORF">TSPGSL018_19455</name>
</gene>
<proteinExistence type="inferred from homology"/>
<accession>A0A061QZK9</accession>
<keyword evidence="5 6" id="KW-0472">Membrane</keyword>
<name>A0A061QZK9_9CHLO</name>
<dbReference type="PANTHER" id="PTHR13353:SF14">
    <property type="entry name" value="PROTEIN PGR"/>
    <property type="match status" value="1"/>
</dbReference>
<dbReference type="EMBL" id="GBEZ01022943">
    <property type="protein sequence ID" value="JAC63919.1"/>
    <property type="molecule type" value="Transcribed_RNA"/>
</dbReference>
<evidence type="ECO:0000256" key="1">
    <source>
        <dbReference type="ARBA" id="ARBA00004141"/>
    </source>
</evidence>
<dbReference type="Pfam" id="PF01940">
    <property type="entry name" value="DUF92"/>
    <property type="match status" value="1"/>
</dbReference>
<evidence type="ECO:0000256" key="5">
    <source>
        <dbReference type="ARBA" id="ARBA00023136"/>
    </source>
</evidence>
<reference evidence="8" key="1">
    <citation type="submission" date="2014-05" db="EMBL/GenBank/DDBJ databases">
        <title>The transcriptome of the halophilic microalga Tetraselmis sp. GSL018 isolated from the Great Salt Lake, Utah.</title>
        <authorList>
            <person name="Jinkerson R.E."/>
            <person name="D'Adamo S."/>
            <person name="Posewitz M.C."/>
        </authorList>
    </citation>
    <scope>NUCLEOTIDE SEQUENCE</scope>
    <source>
        <strain evidence="8">GSL018</strain>
    </source>
</reference>
<feature type="signal peptide" evidence="7">
    <location>
        <begin position="1"/>
        <end position="18"/>
    </location>
</feature>
<evidence type="ECO:0000256" key="2">
    <source>
        <dbReference type="ARBA" id="ARBA00009012"/>
    </source>
</evidence>
<keyword evidence="7" id="KW-0732">Signal</keyword>
<feature type="chain" id="PRO_5030002138" evidence="7">
    <location>
        <begin position="19"/>
        <end position="212"/>
    </location>
</feature>
<dbReference type="GO" id="GO:0016020">
    <property type="term" value="C:membrane"/>
    <property type="evidence" value="ECO:0007669"/>
    <property type="project" value="UniProtKB-SubCell"/>
</dbReference>
<evidence type="ECO:0000256" key="7">
    <source>
        <dbReference type="SAM" id="SignalP"/>
    </source>
</evidence>
<protein>
    <submittedName>
        <fullName evidence="8">Transmembrane protein 19-like</fullName>
    </submittedName>
</protein>
<dbReference type="PANTHER" id="PTHR13353">
    <property type="entry name" value="TRANSMEMBRANE PROTEIN 19"/>
    <property type="match status" value="1"/>
</dbReference>
<sequence>MLLSLQAILWWMVSATFAAAIAARGFRKRSLSKSGALAAFFTGTLHLGCGLRFAAVLLLFYLTSSKLTKVGHETKSKISAAYRESAQRSWAQVLCNSAGGSLFAAMAHLSKPAGSGPIGDGGPWQKALLAGFLGHYACCCADTWASEVGVLASEAPRLITDLRVPPPPVSPPDPSFALASGCLPPFPRNPRSLSPAALSIQRRAAIKGECLH</sequence>
<dbReference type="InterPro" id="IPR002794">
    <property type="entry name" value="DUF92_TMEM19"/>
</dbReference>
<keyword evidence="4 6" id="KW-1133">Transmembrane helix</keyword>
<organism evidence="8">
    <name type="scientific">Tetraselmis sp. GSL018</name>
    <dbReference type="NCBI Taxonomy" id="582737"/>
    <lineage>
        <taxon>Eukaryota</taxon>
        <taxon>Viridiplantae</taxon>
        <taxon>Chlorophyta</taxon>
        <taxon>core chlorophytes</taxon>
        <taxon>Chlorodendrophyceae</taxon>
        <taxon>Chlorodendrales</taxon>
        <taxon>Chlorodendraceae</taxon>
        <taxon>Tetraselmis</taxon>
    </lineage>
</organism>
<feature type="transmembrane region" description="Helical" evidence="6">
    <location>
        <begin position="34"/>
        <end position="62"/>
    </location>
</feature>
<dbReference type="AlphaFoldDB" id="A0A061QZK9"/>
<evidence type="ECO:0000256" key="3">
    <source>
        <dbReference type="ARBA" id="ARBA00022692"/>
    </source>
</evidence>
<evidence type="ECO:0000256" key="6">
    <source>
        <dbReference type="SAM" id="Phobius"/>
    </source>
</evidence>
<evidence type="ECO:0000256" key="4">
    <source>
        <dbReference type="ARBA" id="ARBA00022989"/>
    </source>
</evidence>